<keyword evidence="2" id="KW-1185">Reference proteome</keyword>
<evidence type="ECO:0000313" key="2">
    <source>
        <dbReference type="Proteomes" id="UP000268321"/>
    </source>
</evidence>
<name>A0A4V1J369_9ASCO</name>
<reference evidence="2" key="1">
    <citation type="journal article" date="2018" name="Nat. Microbiol.">
        <title>Leveraging single-cell genomics to expand the fungal tree of life.</title>
        <authorList>
            <person name="Ahrendt S.R."/>
            <person name="Quandt C.A."/>
            <person name="Ciobanu D."/>
            <person name="Clum A."/>
            <person name="Salamov A."/>
            <person name="Andreopoulos B."/>
            <person name="Cheng J.F."/>
            <person name="Woyke T."/>
            <person name="Pelin A."/>
            <person name="Henrissat B."/>
            <person name="Reynolds N.K."/>
            <person name="Benny G.L."/>
            <person name="Smith M.E."/>
            <person name="James T.Y."/>
            <person name="Grigoriev I.V."/>
        </authorList>
    </citation>
    <scope>NUCLEOTIDE SEQUENCE [LARGE SCALE GENOMIC DNA]</scope>
    <source>
        <strain evidence="2">Baker2002</strain>
    </source>
</reference>
<accession>A0A4V1J369</accession>
<gene>
    <name evidence="1" type="ORF">METBISCDRAFT_22803</name>
</gene>
<dbReference type="EMBL" id="ML004448">
    <property type="protein sequence ID" value="RKP31019.1"/>
    <property type="molecule type" value="Genomic_DNA"/>
</dbReference>
<dbReference type="Proteomes" id="UP000268321">
    <property type="component" value="Unassembled WGS sequence"/>
</dbReference>
<proteinExistence type="predicted"/>
<organism evidence="1 2">
    <name type="scientific">Metschnikowia bicuspidata</name>
    <dbReference type="NCBI Taxonomy" id="27322"/>
    <lineage>
        <taxon>Eukaryota</taxon>
        <taxon>Fungi</taxon>
        <taxon>Dikarya</taxon>
        <taxon>Ascomycota</taxon>
        <taxon>Saccharomycotina</taxon>
        <taxon>Pichiomycetes</taxon>
        <taxon>Metschnikowiaceae</taxon>
        <taxon>Metschnikowia</taxon>
    </lineage>
</organism>
<dbReference type="AlphaFoldDB" id="A0A4V1J369"/>
<protein>
    <submittedName>
        <fullName evidence="1">Uncharacterized protein</fullName>
    </submittedName>
</protein>
<sequence>MSIFGDGRSVTDDFLRKIVVDIGDVAAEDTDACLEDLERESEEASAEGEGDLCDTYASRSGRIGSDDAGAEVAAAVAAFPARAVLSDARFAAAESVTTLHAADGLGAAIQNRDEILEKRFYLVRLFGFWTSQGRSNEMVPLVVSS</sequence>
<evidence type="ECO:0000313" key="1">
    <source>
        <dbReference type="EMBL" id="RKP31019.1"/>
    </source>
</evidence>